<evidence type="ECO:0000313" key="3">
    <source>
        <dbReference type="Proteomes" id="UP000825890"/>
    </source>
</evidence>
<dbReference type="AlphaFoldDB" id="A0A9P3CWU7"/>
<dbReference type="InterPro" id="IPR011333">
    <property type="entry name" value="SKP1/BTB/POZ_sf"/>
</dbReference>
<dbReference type="Proteomes" id="UP000825890">
    <property type="component" value="Unassembled WGS sequence"/>
</dbReference>
<feature type="domain" description="BTB" evidence="1">
    <location>
        <begin position="20"/>
        <end position="94"/>
    </location>
</feature>
<dbReference type="RefSeq" id="XP_044660325.1">
    <property type="nucleotide sequence ID" value="XM_044804390.1"/>
</dbReference>
<dbReference type="Pfam" id="PF00651">
    <property type="entry name" value="BTB"/>
    <property type="match status" value="1"/>
</dbReference>
<reference evidence="2 3" key="1">
    <citation type="submission" date="2021-01" db="EMBL/GenBank/DDBJ databases">
        <title>Cercospora kikuchii MAFF 305040 whole genome shotgun sequence.</title>
        <authorList>
            <person name="Kashiwa T."/>
            <person name="Suzuki T."/>
        </authorList>
    </citation>
    <scope>NUCLEOTIDE SEQUENCE [LARGE SCALE GENOMIC DNA]</scope>
    <source>
        <strain evidence="2 3">MAFF 305040</strain>
    </source>
</reference>
<gene>
    <name evidence="2" type="ORF">CKM354_000898800</name>
</gene>
<dbReference type="InterPro" id="IPR000210">
    <property type="entry name" value="BTB/POZ_dom"/>
</dbReference>
<dbReference type="Gene3D" id="3.30.710.10">
    <property type="entry name" value="Potassium Channel Kv1.1, Chain A"/>
    <property type="match status" value="1"/>
</dbReference>
<dbReference type="CDD" id="cd18186">
    <property type="entry name" value="BTB_POZ_ZBTB_KLHL-like"/>
    <property type="match status" value="1"/>
</dbReference>
<dbReference type="EMBL" id="BOLY01000006">
    <property type="protein sequence ID" value="GIZ45838.1"/>
    <property type="molecule type" value="Genomic_DNA"/>
</dbReference>
<dbReference type="OrthoDB" id="3650523at2759"/>
<keyword evidence="3" id="KW-1185">Reference proteome</keyword>
<dbReference type="PROSITE" id="PS50097">
    <property type="entry name" value="BTB"/>
    <property type="match status" value="1"/>
</dbReference>
<accession>A0A9P3CWU7</accession>
<evidence type="ECO:0000259" key="1">
    <source>
        <dbReference type="PROSITE" id="PS50097"/>
    </source>
</evidence>
<dbReference type="SUPFAM" id="SSF54695">
    <property type="entry name" value="POZ domain"/>
    <property type="match status" value="1"/>
</dbReference>
<comment type="caution">
    <text evidence="2">The sequence shown here is derived from an EMBL/GenBank/DDBJ whole genome shotgun (WGS) entry which is preliminary data.</text>
</comment>
<proteinExistence type="predicted"/>
<name>A0A9P3CWU7_9PEZI</name>
<evidence type="ECO:0000313" key="2">
    <source>
        <dbReference type="EMBL" id="GIZ45838.1"/>
    </source>
</evidence>
<protein>
    <recommendedName>
        <fullName evidence="1">BTB domain-containing protein</fullName>
    </recommendedName>
</protein>
<organism evidence="2 3">
    <name type="scientific">Cercospora kikuchii</name>
    <dbReference type="NCBI Taxonomy" id="84275"/>
    <lineage>
        <taxon>Eukaryota</taxon>
        <taxon>Fungi</taxon>
        <taxon>Dikarya</taxon>
        <taxon>Ascomycota</taxon>
        <taxon>Pezizomycotina</taxon>
        <taxon>Dothideomycetes</taxon>
        <taxon>Dothideomycetidae</taxon>
        <taxon>Mycosphaerellales</taxon>
        <taxon>Mycosphaerellaceae</taxon>
        <taxon>Cercospora</taxon>
    </lineage>
</organism>
<sequence length="242" mass="26977">MSDKPAASDLDEIEVVAPDGDVILVTDKLCGTDLGHKFRVSSHVLSTASPVFKAMFGPHFREGHQLRNSTEPLEILLPEDDTRGVRLMCQMLHSWQRGYDVHDEDAIIRLRLTAVLLRKYQALGSLNWQMSGFLHHWLHKHREQDSIDMVIEAVAVAYLISDESGFQRATAHLINECVDGVTELVNDPTIDIIPVRVLLILEARRAFVQQRATKGKEDAGLCLQCCNDGEQGVSGACEGHDE</sequence>
<dbReference type="GeneID" id="68294563"/>